<keyword evidence="5" id="KW-1185">Reference proteome</keyword>
<dbReference type="PANTHER" id="PTHR21258">
    <property type="entry name" value="DOCKING PROTEIN RELATED"/>
    <property type="match status" value="1"/>
</dbReference>
<dbReference type="OMA" id="VKLMVQE"/>
<dbReference type="SMART" id="SM00233">
    <property type="entry name" value="PH"/>
    <property type="match status" value="1"/>
</dbReference>
<name>A0A9Q0M8E4_BLOTA</name>
<dbReference type="OrthoDB" id="6279276at2759"/>
<dbReference type="InterPro" id="IPR001849">
    <property type="entry name" value="PH_domain"/>
</dbReference>
<dbReference type="InterPro" id="IPR002404">
    <property type="entry name" value="IRS_PTB"/>
</dbReference>
<comment type="caution">
    <text evidence="4">The sequence shown here is derived from an EMBL/GenBank/DDBJ whole genome shotgun (WGS) entry which is preliminary data.</text>
</comment>
<dbReference type="PANTHER" id="PTHR21258:SF61">
    <property type="entry name" value="PROTEIN CHICO"/>
    <property type="match status" value="1"/>
</dbReference>
<feature type="region of interest" description="Disordered" evidence="1">
    <location>
        <begin position="276"/>
        <end position="304"/>
    </location>
</feature>
<protein>
    <submittedName>
        <fullName evidence="4">Uncharacterized protein</fullName>
    </submittedName>
</protein>
<dbReference type="PROSITE" id="PS51064">
    <property type="entry name" value="IRS_PTB"/>
    <property type="match status" value="1"/>
</dbReference>
<feature type="compositionally biased region" description="Polar residues" evidence="1">
    <location>
        <begin position="295"/>
        <end position="304"/>
    </location>
</feature>
<dbReference type="AlphaFoldDB" id="A0A9Q0M8E4"/>
<evidence type="ECO:0000259" key="3">
    <source>
        <dbReference type="PROSITE" id="PS51064"/>
    </source>
</evidence>
<gene>
    <name evidence="4" type="ORF">RDWZM_007048</name>
</gene>
<evidence type="ECO:0000313" key="5">
    <source>
        <dbReference type="Proteomes" id="UP001142055"/>
    </source>
</evidence>
<evidence type="ECO:0000256" key="1">
    <source>
        <dbReference type="SAM" id="MobiDB-lite"/>
    </source>
</evidence>
<dbReference type="Gene3D" id="2.30.29.30">
    <property type="entry name" value="Pleckstrin-homology domain (PH domain)/Phosphotyrosine-binding domain (PTB)"/>
    <property type="match status" value="2"/>
</dbReference>
<dbReference type="InterPro" id="IPR050996">
    <property type="entry name" value="Docking_Protein_DOK"/>
</dbReference>
<dbReference type="Pfam" id="PF00169">
    <property type="entry name" value="PH"/>
    <property type="match status" value="1"/>
</dbReference>
<dbReference type="SUPFAM" id="SSF50729">
    <property type="entry name" value="PH domain-like"/>
    <property type="match status" value="2"/>
</dbReference>
<dbReference type="Proteomes" id="UP001142055">
    <property type="component" value="Chromosome 2"/>
</dbReference>
<dbReference type="PROSITE" id="PS50003">
    <property type="entry name" value="PH_DOMAIN"/>
    <property type="match status" value="1"/>
</dbReference>
<dbReference type="SMART" id="SM01244">
    <property type="entry name" value="IRS"/>
    <property type="match status" value="1"/>
</dbReference>
<dbReference type="GO" id="GO:0005737">
    <property type="term" value="C:cytoplasm"/>
    <property type="evidence" value="ECO:0007669"/>
    <property type="project" value="TreeGrafter"/>
</dbReference>
<accession>A0A9Q0M8E4</accession>
<proteinExistence type="predicted"/>
<feature type="compositionally biased region" description="Basic and acidic residues" evidence="1">
    <location>
        <begin position="276"/>
        <end position="285"/>
    </location>
</feature>
<sequence length="304" mass="34418">MATDMSDIVKQGYLRYKSRSLCLWQKRWIILRGPSNKGPCRLEKYADERAARCAEQPKVQLLSSISNVNRISSRKHSFAVELNDGTEKCFSCDSELEADNWVKLITQECLIPSSGIASGEPDVLTPGIQKELQEQFRVYLMPSSKLEIFGECLLQVTHENIYLWDVNNTKVKLCAWPLTSLRRYGSDLTKFTFEAGRHCATGEGMFIFHTLEGEKIYRKVHQATLAIAEAHQRMKKLTTIPPQSPSLQSNVNSFKSANVFNGTSNNGTERISWYHSDAESTHSADESSGELMYNHQRSMPINAN</sequence>
<dbReference type="InterPro" id="IPR011993">
    <property type="entry name" value="PH-like_dom_sf"/>
</dbReference>
<dbReference type="SMART" id="SM00310">
    <property type="entry name" value="PTBI"/>
    <property type="match status" value="1"/>
</dbReference>
<reference evidence="4" key="1">
    <citation type="submission" date="2022-12" db="EMBL/GenBank/DDBJ databases">
        <title>Genome assemblies of Blomia tropicalis.</title>
        <authorList>
            <person name="Cui Y."/>
        </authorList>
    </citation>
    <scope>NUCLEOTIDE SEQUENCE</scope>
    <source>
        <tissue evidence="4">Adult mites</tissue>
    </source>
</reference>
<feature type="domain" description="IRS-type PTB" evidence="3">
    <location>
        <begin position="129"/>
        <end position="234"/>
    </location>
</feature>
<dbReference type="GO" id="GO:0007169">
    <property type="term" value="P:cell surface receptor protein tyrosine kinase signaling pathway"/>
    <property type="evidence" value="ECO:0007669"/>
    <property type="project" value="TreeGrafter"/>
</dbReference>
<feature type="domain" description="PH" evidence="2">
    <location>
        <begin position="7"/>
        <end position="110"/>
    </location>
</feature>
<dbReference type="Pfam" id="PF02174">
    <property type="entry name" value="IRS"/>
    <property type="match status" value="1"/>
</dbReference>
<dbReference type="EMBL" id="JAPWDV010000002">
    <property type="protein sequence ID" value="KAJ6221236.1"/>
    <property type="molecule type" value="Genomic_DNA"/>
</dbReference>
<evidence type="ECO:0000313" key="4">
    <source>
        <dbReference type="EMBL" id="KAJ6221236.1"/>
    </source>
</evidence>
<organism evidence="4 5">
    <name type="scientific">Blomia tropicalis</name>
    <name type="common">Mite</name>
    <dbReference type="NCBI Taxonomy" id="40697"/>
    <lineage>
        <taxon>Eukaryota</taxon>
        <taxon>Metazoa</taxon>
        <taxon>Ecdysozoa</taxon>
        <taxon>Arthropoda</taxon>
        <taxon>Chelicerata</taxon>
        <taxon>Arachnida</taxon>
        <taxon>Acari</taxon>
        <taxon>Acariformes</taxon>
        <taxon>Sarcoptiformes</taxon>
        <taxon>Astigmata</taxon>
        <taxon>Glycyphagoidea</taxon>
        <taxon>Echimyopodidae</taxon>
        <taxon>Blomia</taxon>
    </lineage>
</organism>
<dbReference type="CDD" id="cd13164">
    <property type="entry name" value="PTB_DOK4_DOK5_DOK6"/>
    <property type="match status" value="1"/>
</dbReference>
<evidence type="ECO:0000259" key="2">
    <source>
        <dbReference type="PROSITE" id="PS50003"/>
    </source>
</evidence>